<evidence type="ECO:0000313" key="2">
    <source>
        <dbReference type="EMBL" id="QOI58474.1"/>
    </source>
</evidence>
<dbReference type="GO" id="GO:0016829">
    <property type="term" value="F:lyase activity"/>
    <property type="evidence" value="ECO:0007669"/>
    <property type="project" value="UniProtKB-KW"/>
</dbReference>
<evidence type="ECO:0000256" key="1">
    <source>
        <dbReference type="SAM" id="MobiDB-lite"/>
    </source>
</evidence>
<evidence type="ECO:0000313" key="3">
    <source>
        <dbReference type="Proteomes" id="UP000828668"/>
    </source>
</evidence>
<reference evidence="2" key="1">
    <citation type="submission" date="2020-08" db="EMBL/GenBank/DDBJ databases">
        <authorList>
            <person name="Wilson M.-M."/>
            <person name="Ismail A."/>
            <person name="Ali M."/>
            <person name="Adriano D."/>
        </authorList>
    </citation>
    <scope>NUCLEOTIDE SEQUENCE</scope>
</reference>
<protein>
    <submittedName>
        <fullName evidence="2">Internal virion protein</fullName>
        <ecNumber evidence="2">4.2.2.-</ecNumber>
    </submittedName>
</protein>
<name>A0AAE7MU45_9CAUD</name>
<feature type="region of interest" description="Disordered" evidence="1">
    <location>
        <begin position="1"/>
        <end position="21"/>
    </location>
</feature>
<feature type="compositionally biased region" description="Polar residues" evidence="1">
    <location>
        <begin position="1"/>
        <end position="12"/>
    </location>
</feature>
<dbReference type="EMBL" id="MT862763">
    <property type="protein sequence ID" value="QOI58474.1"/>
    <property type="molecule type" value="Genomic_DNA"/>
</dbReference>
<sequence length="1295" mass="140936">MATRGVRNSNPGNLRKSKDQWEGAIGDDGAFVIFDSPESGVRALAKNLQSYGRQGYDSIEKIINRWAPPNENDTQAYIQSVASATGIPATQSLDLSDPDTLSSLAQAISFHETGSRYDPEVYQKGVARALNGISPKTPPVSANVFDALTEGLKDKPKVALGENLPTAAGMNIEGQAPEAPNESFGEMFYKATGETMQEREDRSTWFGFGAATEAEVKNSMVGVAIRAGQTEDSLDVIGDVFNPTRWNNHKWSREELDQIRNAGVLPQYYGVITGGSPQNLTELINLAIENQKLDQEKAKAGTGAQLAAGVIGAGVDPLTYVPIAGQVGKGAKLVNKMFTVAAQSGALAGVSEMARTSVAGGDAHVAEAILGGALFGGGMTAIADGLGRALGRNTNEFAGPATRLEARETARNVDGQDLSRLPIQEGEQTFSHQGVKFADVPNEPGSVRLEDGSILIGENPLNPKTRQVFDEVIEPERAAAGVNLGGLTEIGLKLLRSENPEIRGVAADLVRSPTGMQSGASGKIGTTASDVFERLRSVDHRFYNDIDDAVTEALKDPYFQTAFWRDSGAFRQDIYQRVSMAIEDGSGNLKAELTPGELKVYDLLKNQFDAKREMMENPAMFGRPDAQSIFPGSRFKGTYVPHVYSKQMKELYIKELGSPEALQEAIKKSWLTSYASRPEVKKRVDEALLEADPTLTPEGLAAAVDKYANDKAYGISHTEQFERSSVMEENINGLVGLENNSFLEARNLFDSDMSIVLPNGQTFSVNNLREWDMDKIVPAYNRRVNGDIAIMAGTGKTTKDMKDLVETMMNKAGDDGKLKGEVSTLRDTLKILTGRARRDGADDAAFATVMRTMTDLSFFAKNAYMGVQNLTEIGGMLARGNVRALLHGVPMFRDLAFRNKKVGASEIKDLHNVIFGKELDDSIRPSKQDVIDRLRSYSDLGSGTATALGTAKYYTGELAVRSPFTKVLNGTTNYLLDAGRQGFLSDIVEHSLTGSKRKFDDRWLKTAGISDEQWKGIKSLIRESVTRGPDGKYTIKDKKAFSQDPRAMDLWRMGDTIADETLLRPHKLSNMDAKAYGPLAKTVLQFKNFVIKSINGRTMRTFYNATKNNRAIDAALSTVMSMGLAGIYYMAQAHVKAYAMQDGRDRDYLKQALDPTMIGYAALSRSSHLGGPLGVANILGGIAGYEDTKMLRSSILPRSPTEKPERAIAYGAATSDPVMNVVGNFLEQVPAFGYAANVGASAYNLAGYLKADTRVNERDYMTGMYNTFRELVPNDPITQKLLLGTFEEQGIHIKD</sequence>
<keyword evidence="3" id="KW-1185">Reference proteome</keyword>
<dbReference type="EC" id="4.2.2.-" evidence="2"/>
<keyword evidence="2" id="KW-0456">Lyase</keyword>
<gene>
    <name evidence="2" type="ORF">Phage8_00019</name>
</gene>
<proteinExistence type="predicted"/>
<organism evidence="2 3">
    <name type="scientific">Escherichia phage vB_EcoP-U8</name>
    <dbReference type="NCBI Taxonomy" id="2775261"/>
    <lineage>
        <taxon>Viruses</taxon>
        <taxon>Duplodnaviria</taxon>
        <taxon>Heunggongvirae</taxon>
        <taxon>Uroviricota</taxon>
        <taxon>Caudoviricetes</taxon>
        <taxon>Autographivirales</taxon>
        <taxon>Autotranscriptaviridae</taxon>
        <taxon>Studiervirinae</taxon>
        <taxon>Kayfunavirus</taxon>
        <taxon>Kayfunavirus U8</taxon>
    </lineage>
</organism>
<accession>A0AAE7MU45</accession>
<dbReference type="Proteomes" id="UP000828668">
    <property type="component" value="Segment"/>
</dbReference>